<dbReference type="InterPro" id="IPR050504">
    <property type="entry name" value="IgSF_BTN/MOG"/>
</dbReference>
<accession>A0A5A9P4J6</accession>
<protein>
    <recommendedName>
        <fullName evidence="4">Ig-like domain-containing protein</fullName>
    </recommendedName>
</protein>
<name>A0A5A9P4J6_9TELE</name>
<evidence type="ECO:0000313" key="6">
    <source>
        <dbReference type="Proteomes" id="UP000324632"/>
    </source>
</evidence>
<dbReference type="GO" id="GO:0009897">
    <property type="term" value="C:external side of plasma membrane"/>
    <property type="evidence" value="ECO:0007669"/>
    <property type="project" value="TreeGrafter"/>
</dbReference>
<dbReference type="PANTHER" id="PTHR24100">
    <property type="entry name" value="BUTYROPHILIN"/>
    <property type="match status" value="1"/>
</dbReference>
<dbReference type="EMBL" id="SOYY01000009">
    <property type="protein sequence ID" value="KAA0716702.1"/>
    <property type="molecule type" value="Genomic_DNA"/>
</dbReference>
<dbReference type="InterPro" id="IPR013783">
    <property type="entry name" value="Ig-like_fold"/>
</dbReference>
<feature type="domain" description="Ig-like" evidence="4">
    <location>
        <begin position="91"/>
        <end position="193"/>
    </location>
</feature>
<organism evidence="5 6">
    <name type="scientific">Triplophysa tibetana</name>
    <dbReference type="NCBI Taxonomy" id="1572043"/>
    <lineage>
        <taxon>Eukaryota</taxon>
        <taxon>Metazoa</taxon>
        <taxon>Chordata</taxon>
        <taxon>Craniata</taxon>
        <taxon>Vertebrata</taxon>
        <taxon>Euteleostomi</taxon>
        <taxon>Actinopterygii</taxon>
        <taxon>Neopterygii</taxon>
        <taxon>Teleostei</taxon>
        <taxon>Ostariophysi</taxon>
        <taxon>Cypriniformes</taxon>
        <taxon>Nemacheilidae</taxon>
        <taxon>Triplophysa</taxon>
    </lineage>
</organism>
<proteinExistence type="predicted"/>
<dbReference type="GO" id="GO:0005102">
    <property type="term" value="F:signaling receptor binding"/>
    <property type="evidence" value="ECO:0007669"/>
    <property type="project" value="TreeGrafter"/>
</dbReference>
<dbReference type="InterPro" id="IPR036179">
    <property type="entry name" value="Ig-like_dom_sf"/>
</dbReference>
<dbReference type="InterPro" id="IPR013106">
    <property type="entry name" value="Ig_V-set"/>
</dbReference>
<dbReference type="Proteomes" id="UP000324632">
    <property type="component" value="Chromosome 9"/>
</dbReference>
<dbReference type="GO" id="GO:0001817">
    <property type="term" value="P:regulation of cytokine production"/>
    <property type="evidence" value="ECO:0007669"/>
    <property type="project" value="TreeGrafter"/>
</dbReference>
<comment type="subcellular location">
    <subcellularLocation>
        <location evidence="1">Membrane</location>
    </subcellularLocation>
</comment>
<dbReference type="AlphaFoldDB" id="A0A5A9P4J6"/>
<evidence type="ECO:0000259" key="4">
    <source>
        <dbReference type="PROSITE" id="PS50835"/>
    </source>
</evidence>
<evidence type="ECO:0000256" key="2">
    <source>
        <dbReference type="ARBA" id="ARBA00023136"/>
    </source>
</evidence>
<dbReference type="InterPro" id="IPR007110">
    <property type="entry name" value="Ig-like_dom"/>
</dbReference>
<keyword evidence="2" id="KW-0472">Membrane</keyword>
<evidence type="ECO:0000256" key="3">
    <source>
        <dbReference type="ARBA" id="ARBA00023319"/>
    </source>
</evidence>
<evidence type="ECO:0000256" key="1">
    <source>
        <dbReference type="ARBA" id="ARBA00004370"/>
    </source>
</evidence>
<dbReference type="Pfam" id="PF07686">
    <property type="entry name" value="V-set"/>
    <property type="match status" value="1"/>
</dbReference>
<reference evidence="5 6" key="1">
    <citation type="journal article" date="2019" name="Mol. Ecol. Resour.">
        <title>Chromosome-level genome assembly of Triplophysa tibetana, a fish adapted to the harsh high-altitude environment of the Tibetan Plateau.</title>
        <authorList>
            <person name="Yang X."/>
            <person name="Liu H."/>
            <person name="Ma Z."/>
            <person name="Zou Y."/>
            <person name="Zou M."/>
            <person name="Mao Y."/>
            <person name="Li X."/>
            <person name="Wang H."/>
            <person name="Chen T."/>
            <person name="Wang W."/>
            <person name="Yang R."/>
        </authorList>
    </citation>
    <scope>NUCLEOTIDE SEQUENCE [LARGE SCALE GENOMIC DNA]</scope>
    <source>
        <strain evidence="5">TTIB1903HZAU</strain>
        <tissue evidence="5">Muscle</tissue>
    </source>
</reference>
<evidence type="ECO:0000313" key="5">
    <source>
        <dbReference type="EMBL" id="KAA0716702.1"/>
    </source>
</evidence>
<dbReference type="SUPFAM" id="SSF48726">
    <property type="entry name" value="Immunoglobulin"/>
    <property type="match status" value="1"/>
</dbReference>
<gene>
    <name evidence="5" type="ORF">E1301_Tti008907</name>
</gene>
<keyword evidence="3" id="KW-0393">Immunoglobulin domain</keyword>
<comment type="caution">
    <text evidence="5">The sequence shown here is derived from an EMBL/GenBank/DDBJ whole genome shotgun (WGS) entry which is preliminary data.</text>
</comment>
<sequence length="193" mass="21699">MDMEIRWFKETDCVCLFKKGQVIKGKGYENRASLLPKELKRGKQKMECGAETENGRICCFGSAIIIILPPGCPMLLEFTSCVVEGFNHQNPKKREMATACSSKRAVANFSGFTVPCHLSPEISAVDMEIRWFKETDCVRLYKNRHMIEGRSYEGTVKQFTDVLEKGDVSISLTRFSVSDLGDYVCQVTSGGRT</sequence>
<dbReference type="GO" id="GO:0050852">
    <property type="term" value="P:T cell receptor signaling pathway"/>
    <property type="evidence" value="ECO:0007669"/>
    <property type="project" value="TreeGrafter"/>
</dbReference>
<dbReference type="Gene3D" id="2.60.40.10">
    <property type="entry name" value="Immunoglobulins"/>
    <property type="match status" value="1"/>
</dbReference>
<keyword evidence="6" id="KW-1185">Reference proteome</keyword>
<dbReference type="PANTHER" id="PTHR24100:SF130">
    <property type="entry name" value="BUTYROPHILIN-LIKE PROTEIN 9"/>
    <property type="match status" value="1"/>
</dbReference>
<dbReference type="PROSITE" id="PS50835">
    <property type="entry name" value="IG_LIKE"/>
    <property type="match status" value="1"/>
</dbReference>